<proteinExistence type="predicted"/>
<organism evidence="1">
    <name type="scientific">Microvirus mar11</name>
    <dbReference type="NCBI Taxonomy" id="2851143"/>
    <lineage>
        <taxon>Viruses</taxon>
        <taxon>Monodnaviria</taxon>
        <taxon>Sangervirae</taxon>
        <taxon>Phixviricota</taxon>
        <taxon>Malgrandaviricetes</taxon>
        <taxon>Petitvirales</taxon>
        <taxon>Microviridae</taxon>
    </lineage>
</organism>
<sequence>MRRKRRRLSRRFNQRNFSRTARRIHRRNLVRRVSRGGIRF</sequence>
<protein>
    <submittedName>
        <fullName evidence="1">Uncharacterized protein</fullName>
    </submittedName>
</protein>
<accession>A0A8F5XU95</accession>
<name>A0A8F5XU95_9VIRU</name>
<evidence type="ECO:0000313" key="1">
    <source>
        <dbReference type="EMBL" id="QXP45039.1"/>
    </source>
</evidence>
<reference evidence="1" key="1">
    <citation type="submission" date="2021-04" db="EMBL/GenBank/DDBJ databases">
        <title>Genomes of microviruses identified in yellow-bellied marmot fecal samples.</title>
        <authorList>
            <person name="Varsani A."/>
            <person name="Kraberger S."/>
            <person name="Chatterjee A."/>
            <person name="Richet C."/>
            <person name="Fontenele R.S."/>
            <person name="Schmidlin K."/>
            <person name="Blumstein D.T."/>
        </authorList>
    </citation>
    <scope>NUCLEOTIDE SEQUENCE</scope>
    <source>
        <strain evidence="1">Mar11</strain>
    </source>
</reference>
<dbReference type="EMBL" id="MZ089757">
    <property type="protein sequence ID" value="QXP45039.1"/>
    <property type="molecule type" value="Genomic_DNA"/>
</dbReference>